<dbReference type="Gene3D" id="3.40.50.1820">
    <property type="entry name" value="alpha/beta hydrolase"/>
    <property type="match status" value="1"/>
</dbReference>
<dbReference type="AlphaFoldDB" id="L8HHI6"/>
<dbReference type="VEuPathDB" id="AmoebaDB:ACA1_074830"/>
<feature type="signal peptide" evidence="3">
    <location>
        <begin position="1"/>
        <end position="26"/>
    </location>
</feature>
<dbReference type="PROSITE" id="PS51257">
    <property type="entry name" value="PROKAR_LIPOPROTEIN"/>
    <property type="match status" value="1"/>
</dbReference>
<evidence type="ECO:0000256" key="3">
    <source>
        <dbReference type="RuleBase" id="RU361235"/>
    </source>
</evidence>
<reference evidence="5 6" key="1">
    <citation type="journal article" date="2013" name="Genome Biol.">
        <title>Genome of Acanthamoeba castellanii highlights extensive lateral gene transfer and early evolution of tyrosine kinase signaling.</title>
        <authorList>
            <person name="Clarke M."/>
            <person name="Lohan A.J."/>
            <person name="Liu B."/>
            <person name="Lagkouvardos I."/>
            <person name="Roy S."/>
            <person name="Zafar N."/>
            <person name="Bertelli C."/>
            <person name="Schilde C."/>
            <person name="Kianianmomeni A."/>
            <person name="Burglin T.R."/>
            <person name="Frech C."/>
            <person name="Turcotte B."/>
            <person name="Kopec K.O."/>
            <person name="Synnott J.M."/>
            <person name="Choo C."/>
            <person name="Paponov I."/>
            <person name="Finkler A."/>
            <person name="Soon Heng Tan C."/>
            <person name="Hutchins A.P."/>
            <person name="Weinmeier T."/>
            <person name="Rattei T."/>
            <person name="Chu J.S."/>
            <person name="Gimenez G."/>
            <person name="Irimia M."/>
            <person name="Rigden D.J."/>
            <person name="Fitzpatrick D.A."/>
            <person name="Lorenzo-Morales J."/>
            <person name="Bateman A."/>
            <person name="Chiu C.H."/>
            <person name="Tang P."/>
            <person name="Hegemann P."/>
            <person name="Fromm H."/>
            <person name="Raoult D."/>
            <person name="Greub G."/>
            <person name="Miranda-Saavedra D."/>
            <person name="Chen N."/>
            <person name="Nash P."/>
            <person name="Ginger M.L."/>
            <person name="Horn M."/>
            <person name="Schaap P."/>
            <person name="Caler L."/>
            <person name="Loftus B."/>
        </authorList>
    </citation>
    <scope>NUCLEOTIDE SEQUENCE [LARGE SCALE GENOMIC DNA]</scope>
    <source>
        <strain evidence="5 6">Neff</strain>
    </source>
</reference>
<proteinExistence type="inferred from homology"/>
<evidence type="ECO:0000259" key="4">
    <source>
        <dbReference type="Pfam" id="PF00135"/>
    </source>
</evidence>
<keyword evidence="3" id="KW-0732">Signal</keyword>
<keyword evidence="6" id="KW-1185">Reference proteome</keyword>
<dbReference type="PROSITE" id="PS00122">
    <property type="entry name" value="CARBOXYLESTERASE_B_1"/>
    <property type="match status" value="1"/>
</dbReference>
<dbReference type="RefSeq" id="XP_004353444.1">
    <property type="nucleotide sequence ID" value="XM_004353392.1"/>
</dbReference>
<dbReference type="OrthoDB" id="408631at2759"/>
<dbReference type="InterPro" id="IPR029058">
    <property type="entry name" value="AB_hydrolase_fold"/>
</dbReference>
<dbReference type="ESTHER" id="acaca-l8hhi6">
    <property type="family name" value="Carb_B_Root"/>
</dbReference>
<dbReference type="InterPro" id="IPR050309">
    <property type="entry name" value="Type-B_Carboxylest/Lipase"/>
</dbReference>
<dbReference type="InterPro" id="IPR019826">
    <property type="entry name" value="Carboxylesterase_B_AS"/>
</dbReference>
<accession>L8HHI6</accession>
<keyword evidence="2 3" id="KW-0378">Hydrolase</keyword>
<dbReference type="EC" id="3.1.1.-" evidence="3"/>
<dbReference type="OMA" id="SNDIVHY"/>
<evidence type="ECO:0000313" key="5">
    <source>
        <dbReference type="EMBL" id="ELR23916.1"/>
    </source>
</evidence>
<feature type="domain" description="Carboxylesterase type B" evidence="4">
    <location>
        <begin position="27"/>
        <end position="537"/>
    </location>
</feature>
<dbReference type="Pfam" id="PF00135">
    <property type="entry name" value="COesterase"/>
    <property type="match status" value="1"/>
</dbReference>
<evidence type="ECO:0000256" key="2">
    <source>
        <dbReference type="ARBA" id="ARBA00022801"/>
    </source>
</evidence>
<dbReference type="GeneID" id="14924913"/>
<comment type="similarity">
    <text evidence="1 3">Belongs to the type-B carboxylesterase/lipase family.</text>
</comment>
<gene>
    <name evidence="5" type="ORF">ACA1_074830</name>
</gene>
<dbReference type="Proteomes" id="UP000011083">
    <property type="component" value="Unassembled WGS sequence"/>
</dbReference>
<feature type="chain" id="PRO_5005139216" description="Carboxylic ester hydrolase" evidence="3">
    <location>
        <begin position="27"/>
        <end position="549"/>
    </location>
</feature>
<evidence type="ECO:0000256" key="1">
    <source>
        <dbReference type="ARBA" id="ARBA00005964"/>
    </source>
</evidence>
<dbReference type="KEGG" id="acan:ACA1_074830"/>
<organism evidence="5 6">
    <name type="scientific">Acanthamoeba castellanii (strain ATCC 30010 / Neff)</name>
    <dbReference type="NCBI Taxonomy" id="1257118"/>
    <lineage>
        <taxon>Eukaryota</taxon>
        <taxon>Amoebozoa</taxon>
        <taxon>Discosea</taxon>
        <taxon>Longamoebia</taxon>
        <taxon>Centramoebida</taxon>
        <taxon>Acanthamoebidae</taxon>
        <taxon>Acanthamoeba</taxon>
    </lineage>
</organism>
<dbReference type="InterPro" id="IPR002018">
    <property type="entry name" value="CarbesteraseB"/>
</dbReference>
<evidence type="ECO:0000313" key="6">
    <source>
        <dbReference type="Proteomes" id="UP000011083"/>
    </source>
</evidence>
<protein>
    <recommendedName>
        <fullName evidence="3">Carboxylic ester hydrolase</fullName>
        <ecNumber evidence="3">3.1.1.-</ecNumber>
    </recommendedName>
</protein>
<dbReference type="GO" id="GO:0016787">
    <property type="term" value="F:hydrolase activity"/>
    <property type="evidence" value="ECO:0007669"/>
    <property type="project" value="UniProtKB-KW"/>
</dbReference>
<sequence>MMVGKSRWTVLVLLLVVVALTACSYAQTVETECGPVRGVVNEASGVAAFLGLPYAQPPVKHLRWQPAQALSRDLGCWKGLRVASAFGKACPQQYMPASVMSEDCLVLNVWTPNRTLHSSSSEKLPVMVFFHGGSYVMGSGHFDGSRFVNKSDHQVVLVSINYRLNGFGFMALDELSRHDSRGVSGNYGVTDMIASLEWVRKNIASFGGDPNLVTIFGQSSGGTAALMLLTAPSAKGLFHRAILESASTRVDMSLADANAQNRVFVKKAKCDGAADVYGCLLSLSTDQILEAIPWDEYPYYNHPTDMDIPIFEKGPGAMLGIVDGVTIPLPVDQALMAGLFNDVPTIIGTNEQEIDFAPAAHLENYTIPEFQDYIRKRYEVATAYNGLPQKAYDSIGADIHATCGQLLLAKNAGMGFKSPVFHYSFGQDPSHPFCLMPDWCAKYALHALEMFMLFDDYSAYMPTDYVPNAVDNKMGDIMRHFWLYFAKHGDTPSNDGFAKWWPINGNNVRWPEDYNTYRLTVKPTAHRGWKRQECEFWNANGFYAFNWNS</sequence>
<dbReference type="EMBL" id="KB007842">
    <property type="protein sequence ID" value="ELR23916.1"/>
    <property type="molecule type" value="Genomic_DNA"/>
</dbReference>
<dbReference type="PANTHER" id="PTHR11559">
    <property type="entry name" value="CARBOXYLESTERASE"/>
    <property type="match status" value="1"/>
</dbReference>
<name>L8HHI6_ACACF</name>
<dbReference type="SUPFAM" id="SSF53474">
    <property type="entry name" value="alpha/beta-Hydrolases"/>
    <property type="match status" value="1"/>
</dbReference>
<dbReference type="STRING" id="1257118.L8HHI6"/>